<keyword evidence="2" id="KW-0808">Transferase</keyword>
<evidence type="ECO:0000313" key="3">
    <source>
        <dbReference type="Proteomes" id="UP001238334"/>
    </source>
</evidence>
<evidence type="ECO:0000259" key="1">
    <source>
        <dbReference type="Pfam" id="PF00535"/>
    </source>
</evidence>
<dbReference type="SUPFAM" id="SSF53448">
    <property type="entry name" value="Nucleotide-diphospho-sugar transferases"/>
    <property type="match status" value="1"/>
</dbReference>
<dbReference type="InterPro" id="IPR029044">
    <property type="entry name" value="Nucleotide-diphossugar_trans"/>
</dbReference>
<dbReference type="EMBL" id="CP127247">
    <property type="protein sequence ID" value="WIY26333.1"/>
    <property type="molecule type" value="Genomic_DNA"/>
</dbReference>
<dbReference type="InterPro" id="IPR001173">
    <property type="entry name" value="Glyco_trans_2-like"/>
</dbReference>
<dbReference type="AlphaFoldDB" id="A0A9Y2L1B1"/>
<keyword evidence="2" id="KW-0328">Glycosyltransferase</keyword>
<dbReference type="RefSeq" id="WP_270920829.1">
    <property type="nucleotide sequence ID" value="NZ_CP127247.1"/>
</dbReference>
<keyword evidence="3" id="KW-1185">Reference proteome</keyword>
<accession>A0A9Y2L1B1</accession>
<proteinExistence type="predicted"/>
<dbReference type="Gene3D" id="3.90.550.10">
    <property type="entry name" value="Spore Coat Polysaccharide Biosynthesis Protein SpsA, Chain A"/>
    <property type="match status" value="1"/>
</dbReference>
<organism evidence="2 3">
    <name type="scientific">Parasedimentitalea psychrophila</name>
    <dbReference type="NCBI Taxonomy" id="2997337"/>
    <lineage>
        <taxon>Bacteria</taxon>
        <taxon>Pseudomonadati</taxon>
        <taxon>Pseudomonadota</taxon>
        <taxon>Alphaproteobacteria</taxon>
        <taxon>Rhodobacterales</taxon>
        <taxon>Paracoccaceae</taxon>
        <taxon>Parasedimentitalea</taxon>
    </lineage>
</organism>
<gene>
    <name evidence="2" type="ORF">QPJ95_05285</name>
</gene>
<reference evidence="2 3" key="1">
    <citation type="submission" date="2023-06" db="EMBL/GenBank/DDBJ databases">
        <title>Parasedimentitalea psychrophila sp. nov., a psychrophilic bacterium isolated from deep-sea sediment.</title>
        <authorList>
            <person name="Li A."/>
        </authorList>
    </citation>
    <scope>NUCLEOTIDE SEQUENCE [LARGE SCALE GENOMIC DNA]</scope>
    <source>
        <strain evidence="2 3">QS115</strain>
    </source>
</reference>
<dbReference type="Pfam" id="PF00535">
    <property type="entry name" value="Glycos_transf_2"/>
    <property type="match status" value="1"/>
</dbReference>
<dbReference type="GO" id="GO:0016757">
    <property type="term" value="F:glycosyltransferase activity"/>
    <property type="evidence" value="ECO:0007669"/>
    <property type="project" value="UniProtKB-KW"/>
</dbReference>
<dbReference type="Proteomes" id="UP001238334">
    <property type="component" value="Chromosome"/>
</dbReference>
<feature type="domain" description="Glycosyltransferase 2-like" evidence="1">
    <location>
        <begin position="5"/>
        <end position="111"/>
    </location>
</feature>
<protein>
    <submittedName>
        <fullName evidence="2">Glycosyltransferase</fullName>
        <ecNumber evidence="2">2.4.-.-</ecNumber>
    </submittedName>
</protein>
<dbReference type="EC" id="2.4.-.-" evidence="2"/>
<dbReference type="KEGG" id="ppso:QPJ95_05285"/>
<sequence>MNFNVVLPVYNGGAKIERTLSSILLQNSVLAGKDTVQCIVVDGASIDDTVQRARSFNDPRIKIISEADEGMYEALAKGLDGTMQDVTCYLSAGELFDPSAFEIVSHVLQSHSEVSWLTGRAITRNADLHIITSELPRPFLRNLIDCGMYGTRLTVIQQESTFWRSDLTQHFDLEKLKTLKLAGDYYLWRCLAQHYELYVVNAHLGSFTNEPGQLSQTVPGAYRRELRSIRRRPKLTERFSALIMRQWAKRVCPSETSIRTINFDHQKRSWELSR</sequence>
<evidence type="ECO:0000313" key="2">
    <source>
        <dbReference type="EMBL" id="WIY26333.1"/>
    </source>
</evidence>
<name>A0A9Y2L1B1_9RHOB</name>